<evidence type="ECO:0000313" key="2">
    <source>
        <dbReference type="EMBL" id="BET00071.1"/>
    </source>
</evidence>
<name>A0ABN7B6N8_9HEMI</name>
<keyword evidence="3" id="KW-1185">Reference proteome</keyword>
<reference evidence="2 3" key="1">
    <citation type="submission" date="2023-09" db="EMBL/GenBank/DDBJ databases">
        <title>Nesidiocoris tenuis whole genome shotgun sequence.</title>
        <authorList>
            <person name="Shibata T."/>
            <person name="Shimoda M."/>
            <person name="Kobayashi T."/>
            <person name="Uehara T."/>
        </authorList>
    </citation>
    <scope>NUCLEOTIDE SEQUENCE [LARGE SCALE GENOMIC DNA]</scope>
    <source>
        <strain evidence="2 3">Japan</strain>
    </source>
</reference>
<feature type="compositionally biased region" description="Polar residues" evidence="1">
    <location>
        <begin position="76"/>
        <end position="85"/>
    </location>
</feature>
<feature type="region of interest" description="Disordered" evidence="1">
    <location>
        <begin position="70"/>
        <end position="99"/>
    </location>
</feature>
<protein>
    <submittedName>
        <fullName evidence="2">Uncharacterized protein</fullName>
    </submittedName>
</protein>
<gene>
    <name evidence="2" type="ORF">NTJ_12887</name>
</gene>
<evidence type="ECO:0000256" key="1">
    <source>
        <dbReference type="SAM" id="MobiDB-lite"/>
    </source>
</evidence>
<organism evidence="2 3">
    <name type="scientific">Nesidiocoris tenuis</name>
    <dbReference type="NCBI Taxonomy" id="355587"/>
    <lineage>
        <taxon>Eukaryota</taxon>
        <taxon>Metazoa</taxon>
        <taxon>Ecdysozoa</taxon>
        <taxon>Arthropoda</taxon>
        <taxon>Hexapoda</taxon>
        <taxon>Insecta</taxon>
        <taxon>Pterygota</taxon>
        <taxon>Neoptera</taxon>
        <taxon>Paraneoptera</taxon>
        <taxon>Hemiptera</taxon>
        <taxon>Heteroptera</taxon>
        <taxon>Panheteroptera</taxon>
        <taxon>Cimicomorpha</taxon>
        <taxon>Miridae</taxon>
        <taxon>Dicyphina</taxon>
        <taxon>Nesidiocoris</taxon>
    </lineage>
</organism>
<dbReference type="EMBL" id="AP028919">
    <property type="protein sequence ID" value="BET00071.1"/>
    <property type="molecule type" value="Genomic_DNA"/>
</dbReference>
<evidence type="ECO:0000313" key="3">
    <source>
        <dbReference type="Proteomes" id="UP001307889"/>
    </source>
</evidence>
<accession>A0ABN7B6N8</accession>
<sequence>MAATARSYAFVRWEDENTQVNQSPWWARNPQTKPIVCVLCGFIIVPVSPTSCGSPTSRVTLERLSEPTLVDAVPGGTSSSVSPTAPSMAAVQGPTPPFR</sequence>
<dbReference type="Proteomes" id="UP001307889">
    <property type="component" value="Chromosome 11"/>
</dbReference>
<proteinExistence type="predicted"/>